<dbReference type="Proteomes" id="UP000682369">
    <property type="component" value="Segment"/>
</dbReference>
<reference evidence="1" key="1">
    <citation type="submission" date="2021-04" db="EMBL/GenBank/DDBJ databases">
        <authorList>
            <person name="Han K."/>
            <person name="Tian F."/>
            <person name="Li F."/>
            <person name="Tong Y."/>
        </authorList>
    </citation>
    <scope>NUCLEOTIDE SEQUENCE</scope>
</reference>
<evidence type="ECO:0000313" key="1">
    <source>
        <dbReference type="EMBL" id="QVR48683.1"/>
    </source>
</evidence>
<sequence>MCTFQYRVGDEWFTCHDTSHAALMFNNGYKVRAVYPEDNQGDKE</sequence>
<proteinExistence type="predicted"/>
<name>A0A8E6PLV8_9CAUD</name>
<accession>A0A8E6PLV8</accession>
<organism evidence="1 2">
    <name type="scientific">Stenotrophomonas phage BUCT609</name>
    <dbReference type="NCBI Taxonomy" id="2834250"/>
    <lineage>
        <taxon>Viruses</taxon>
        <taxon>Duplodnaviria</taxon>
        <taxon>Heunggongvirae</taxon>
        <taxon>Uroviricota</taxon>
        <taxon>Caudoviricetes</taxon>
        <taxon>Autographivirales</taxon>
        <taxon>Autonotataviridae</taxon>
        <taxon>Gujervirinae</taxon>
        <taxon>Maltophvirus</taxon>
        <taxon>Maltophvirus BUCT609</taxon>
    </lineage>
</organism>
<keyword evidence="2" id="KW-1185">Reference proteome</keyword>
<evidence type="ECO:0000313" key="2">
    <source>
        <dbReference type="Proteomes" id="UP000682369"/>
    </source>
</evidence>
<dbReference type="EMBL" id="MW960043">
    <property type="protein sequence ID" value="QVR48683.1"/>
    <property type="molecule type" value="Genomic_DNA"/>
</dbReference>
<protein>
    <submittedName>
        <fullName evidence="1">Uncharacterized protein</fullName>
    </submittedName>
</protein>